<sequence length="56" mass="5804">MGSVSGCAVSRQIEVAVSERWQADVGVAVIPSFGGSVVNPVISEVPFSWSAKVRGL</sequence>
<dbReference type="EMBL" id="VSRR010125793">
    <property type="protein sequence ID" value="MPD01113.1"/>
    <property type="molecule type" value="Genomic_DNA"/>
</dbReference>
<proteinExistence type="predicted"/>
<organism evidence="1 2">
    <name type="scientific">Portunus trituberculatus</name>
    <name type="common">Swimming crab</name>
    <name type="synonym">Neptunus trituberculatus</name>
    <dbReference type="NCBI Taxonomy" id="210409"/>
    <lineage>
        <taxon>Eukaryota</taxon>
        <taxon>Metazoa</taxon>
        <taxon>Ecdysozoa</taxon>
        <taxon>Arthropoda</taxon>
        <taxon>Crustacea</taxon>
        <taxon>Multicrustacea</taxon>
        <taxon>Malacostraca</taxon>
        <taxon>Eumalacostraca</taxon>
        <taxon>Eucarida</taxon>
        <taxon>Decapoda</taxon>
        <taxon>Pleocyemata</taxon>
        <taxon>Brachyura</taxon>
        <taxon>Eubrachyura</taxon>
        <taxon>Portunoidea</taxon>
        <taxon>Portunidae</taxon>
        <taxon>Portuninae</taxon>
        <taxon>Portunus</taxon>
    </lineage>
</organism>
<reference evidence="1 2" key="1">
    <citation type="submission" date="2019-05" db="EMBL/GenBank/DDBJ databases">
        <title>Another draft genome of Portunus trituberculatus and its Hox gene families provides insights of decapod evolution.</title>
        <authorList>
            <person name="Jeong J.-H."/>
            <person name="Song I."/>
            <person name="Kim S."/>
            <person name="Choi T."/>
            <person name="Kim D."/>
            <person name="Ryu S."/>
            <person name="Kim W."/>
        </authorList>
    </citation>
    <scope>NUCLEOTIDE SEQUENCE [LARGE SCALE GENOMIC DNA]</scope>
    <source>
        <tissue evidence="1">Muscle</tissue>
    </source>
</reference>
<name>A0A5B7JYE8_PORTR</name>
<dbReference type="AlphaFoldDB" id="A0A5B7JYE8"/>
<evidence type="ECO:0000313" key="1">
    <source>
        <dbReference type="EMBL" id="MPD01113.1"/>
    </source>
</evidence>
<gene>
    <name evidence="1" type="ORF">E2C01_096626</name>
</gene>
<dbReference type="Proteomes" id="UP000324222">
    <property type="component" value="Unassembled WGS sequence"/>
</dbReference>
<protein>
    <submittedName>
        <fullName evidence="1">Uncharacterized protein</fullName>
    </submittedName>
</protein>
<keyword evidence="2" id="KW-1185">Reference proteome</keyword>
<comment type="caution">
    <text evidence="1">The sequence shown here is derived from an EMBL/GenBank/DDBJ whole genome shotgun (WGS) entry which is preliminary data.</text>
</comment>
<evidence type="ECO:0000313" key="2">
    <source>
        <dbReference type="Proteomes" id="UP000324222"/>
    </source>
</evidence>
<accession>A0A5B7JYE8</accession>